<evidence type="ECO:0000259" key="1">
    <source>
        <dbReference type="Pfam" id="PF01408"/>
    </source>
</evidence>
<accession>A0ABY7YK61</accession>
<dbReference type="SUPFAM" id="SSF51735">
    <property type="entry name" value="NAD(P)-binding Rossmann-fold domains"/>
    <property type="match status" value="1"/>
</dbReference>
<organism evidence="3 4">
    <name type="scientific">Devosia algicola</name>
    <dbReference type="NCBI Taxonomy" id="3026418"/>
    <lineage>
        <taxon>Bacteria</taxon>
        <taxon>Pseudomonadati</taxon>
        <taxon>Pseudomonadota</taxon>
        <taxon>Alphaproteobacteria</taxon>
        <taxon>Hyphomicrobiales</taxon>
        <taxon>Devosiaceae</taxon>
        <taxon>Devosia</taxon>
    </lineage>
</organism>
<keyword evidence="4" id="KW-1185">Reference proteome</keyword>
<dbReference type="PANTHER" id="PTHR43708">
    <property type="entry name" value="CONSERVED EXPRESSED OXIDOREDUCTASE (EUROFUNG)"/>
    <property type="match status" value="1"/>
</dbReference>
<feature type="domain" description="Gfo/Idh/MocA-like oxidoreductase N-terminal" evidence="1">
    <location>
        <begin position="5"/>
        <end position="120"/>
    </location>
</feature>
<sequence length="342" mass="38415">MSELKLAAVGAGYFSQFQYEAWSRIEDVTLVGVCNQTLEKAEAVATRYGASAYADFNKMLAETKPDLVDIITPPSTHFEYVARALDAGAHVICQKPFCENLEQARAVTAKAAQLGLTITVHENFRFQPWYREIKTLLQNDMLGQLYQARFSLRPGDGQGPDAYLARQPYFQQMPRFFVHETGVHWVDTFRFLFGKPSWVFGDLRRLNPAIKGEDAGHILFGYDNGFRSTLDGNRLSDHVAENRRLTMGELCIEGEKGTLELSGNGELSRRDFGTNSFARHAYDWQNRGFGGDCVFALQSHVVRHLIEGTPLENSAADYLDVIVYEQAIYQSAQDGCRITLSG</sequence>
<feature type="domain" description="GFO/IDH/MocA-like oxidoreductase" evidence="2">
    <location>
        <begin position="130"/>
        <end position="260"/>
    </location>
</feature>
<dbReference type="RefSeq" id="WP_282217987.1">
    <property type="nucleotide sequence ID" value="NZ_CP118246.1"/>
</dbReference>
<dbReference type="PANTHER" id="PTHR43708:SF8">
    <property type="entry name" value="OXIDOREDUCTASE"/>
    <property type="match status" value="1"/>
</dbReference>
<dbReference type="InterPro" id="IPR000683">
    <property type="entry name" value="Gfo/Idh/MocA-like_OxRdtase_N"/>
</dbReference>
<evidence type="ECO:0000313" key="3">
    <source>
        <dbReference type="EMBL" id="WDR01577.1"/>
    </source>
</evidence>
<dbReference type="InterPro" id="IPR051317">
    <property type="entry name" value="Gfo/Idh/MocA_oxidoreduct"/>
</dbReference>
<dbReference type="SUPFAM" id="SSF55347">
    <property type="entry name" value="Glyceraldehyde-3-phosphate dehydrogenase-like, C-terminal domain"/>
    <property type="match status" value="1"/>
</dbReference>
<evidence type="ECO:0000313" key="4">
    <source>
        <dbReference type="Proteomes" id="UP001220530"/>
    </source>
</evidence>
<proteinExistence type="predicted"/>
<dbReference type="Pfam" id="PF01408">
    <property type="entry name" value="GFO_IDH_MocA"/>
    <property type="match status" value="1"/>
</dbReference>
<dbReference type="InterPro" id="IPR055170">
    <property type="entry name" value="GFO_IDH_MocA-like_dom"/>
</dbReference>
<gene>
    <name evidence="3" type="ORF">PSQ19_12405</name>
</gene>
<protein>
    <submittedName>
        <fullName evidence="3">Gfo/Idh/MocA family oxidoreductase</fullName>
    </submittedName>
</protein>
<dbReference type="EMBL" id="CP118246">
    <property type="protein sequence ID" value="WDR01577.1"/>
    <property type="molecule type" value="Genomic_DNA"/>
</dbReference>
<name>A0ABY7YK61_9HYPH</name>
<reference evidence="3 4" key="1">
    <citation type="submission" date="2023-02" db="EMBL/GenBank/DDBJ databases">
        <title>Devosia algicola sp. nov., isolated from the phycosphere of marine algae.</title>
        <authorList>
            <person name="Kim J.M."/>
            <person name="Lee J.K."/>
            <person name="Choi B.J."/>
            <person name="Bayburt H."/>
            <person name="Jeon C.O."/>
        </authorList>
    </citation>
    <scope>NUCLEOTIDE SEQUENCE [LARGE SCALE GENOMIC DNA]</scope>
    <source>
        <strain evidence="3 4">G20-9</strain>
    </source>
</reference>
<dbReference type="Pfam" id="PF22725">
    <property type="entry name" value="GFO_IDH_MocA_C3"/>
    <property type="match status" value="1"/>
</dbReference>
<dbReference type="Gene3D" id="3.40.50.720">
    <property type="entry name" value="NAD(P)-binding Rossmann-like Domain"/>
    <property type="match status" value="1"/>
</dbReference>
<evidence type="ECO:0000259" key="2">
    <source>
        <dbReference type="Pfam" id="PF22725"/>
    </source>
</evidence>
<dbReference type="InterPro" id="IPR036291">
    <property type="entry name" value="NAD(P)-bd_dom_sf"/>
</dbReference>
<dbReference type="Gene3D" id="3.30.360.10">
    <property type="entry name" value="Dihydrodipicolinate Reductase, domain 2"/>
    <property type="match status" value="1"/>
</dbReference>
<dbReference type="Proteomes" id="UP001220530">
    <property type="component" value="Chromosome"/>
</dbReference>